<evidence type="ECO:0000313" key="2">
    <source>
        <dbReference type="EMBL" id="OAF12386.1"/>
    </source>
</evidence>
<feature type="compositionally biased region" description="Basic and acidic residues" evidence="1">
    <location>
        <begin position="107"/>
        <end position="141"/>
    </location>
</feature>
<feature type="region of interest" description="Disordered" evidence="1">
    <location>
        <begin position="64"/>
        <end position="165"/>
    </location>
</feature>
<reference evidence="2 3" key="1">
    <citation type="submission" date="2016-03" db="EMBL/GenBank/DDBJ databases">
        <title>Draft Genome Sequence of the Strain BR 10245 (Bradyrhizobium sp.) isolated from nodules of Centrolobium paraense.</title>
        <authorList>
            <person name="Simoes-Araujo J.L.Sr."/>
            <person name="Barauna A.C."/>
            <person name="Silva K."/>
            <person name="Zilli J.E."/>
        </authorList>
    </citation>
    <scope>NUCLEOTIDE SEQUENCE [LARGE SCALE GENOMIC DNA]</scope>
    <source>
        <strain evidence="2 3">BR 10245</strain>
    </source>
</reference>
<name>A0A176YXD7_9BRAD</name>
<sequence length="205" mass="22666">MARKLKTYQTSLGFFDLAVAAPSMKTALEAWGADSNLFHQGAAKESEDPDVIAATMAAPGVVLKRPVGSSGPFKEHAELPTNLAGEDISKKPGSSSVRPKAQKHPKPAKEQAADREAALAFEKEQKRRERERAKEEVAQRKQRERRQKAVDTAQSALDAARRKHEKIASDIQSQFEALEERSQAEGARWDKEKARLEAALRRARG</sequence>
<dbReference type="STRING" id="1505087.AYJ54_06020"/>
<dbReference type="EMBL" id="LUUB01000040">
    <property type="protein sequence ID" value="OAF12386.1"/>
    <property type="molecule type" value="Genomic_DNA"/>
</dbReference>
<proteinExistence type="predicted"/>
<gene>
    <name evidence="2" type="ORF">AYJ54_06020</name>
</gene>
<dbReference type="AlphaFoldDB" id="A0A176YXD7"/>
<comment type="caution">
    <text evidence="2">The sequence shown here is derived from an EMBL/GenBank/DDBJ whole genome shotgun (WGS) entry which is preliminary data.</text>
</comment>
<dbReference type="OrthoDB" id="7478510at2"/>
<accession>A0A176YXD7</accession>
<evidence type="ECO:0000256" key="1">
    <source>
        <dbReference type="SAM" id="MobiDB-lite"/>
    </source>
</evidence>
<dbReference type="Proteomes" id="UP000076959">
    <property type="component" value="Unassembled WGS sequence"/>
</dbReference>
<dbReference type="RefSeq" id="WP_063698867.1">
    <property type="nucleotide sequence ID" value="NZ_LUUB01000040.1"/>
</dbReference>
<protein>
    <submittedName>
        <fullName evidence="2">Cell envelope biogenesis protein TolA</fullName>
    </submittedName>
</protein>
<keyword evidence="3" id="KW-1185">Reference proteome</keyword>
<organism evidence="2 3">
    <name type="scientific">Bradyrhizobium centrolobii</name>
    <dbReference type="NCBI Taxonomy" id="1505087"/>
    <lineage>
        <taxon>Bacteria</taxon>
        <taxon>Pseudomonadati</taxon>
        <taxon>Pseudomonadota</taxon>
        <taxon>Alphaproteobacteria</taxon>
        <taxon>Hyphomicrobiales</taxon>
        <taxon>Nitrobacteraceae</taxon>
        <taxon>Bradyrhizobium</taxon>
    </lineage>
</organism>
<evidence type="ECO:0000313" key="3">
    <source>
        <dbReference type="Proteomes" id="UP000076959"/>
    </source>
</evidence>